<dbReference type="PROSITE" id="PS51340">
    <property type="entry name" value="MOSC"/>
    <property type="match status" value="1"/>
</dbReference>
<name>A0A8J3NSL0_9ACTN</name>
<reference evidence="2 3" key="1">
    <citation type="submission" date="2021-01" db="EMBL/GenBank/DDBJ databases">
        <title>Whole genome shotgun sequence of Catellatospora chokoriensis NBRC 107358.</title>
        <authorList>
            <person name="Komaki H."/>
            <person name="Tamura T."/>
        </authorList>
    </citation>
    <scope>NUCLEOTIDE SEQUENCE [LARGE SCALE GENOMIC DNA]</scope>
    <source>
        <strain evidence="2 3">NBRC 107358</strain>
    </source>
</reference>
<dbReference type="PANTHER" id="PTHR36930:SF1">
    <property type="entry name" value="MOSC DOMAIN-CONTAINING PROTEIN"/>
    <property type="match status" value="1"/>
</dbReference>
<evidence type="ECO:0000259" key="1">
    <source>
        <dbReference type="PROSITE" id="PS51340"/>
    </source>
</evidence>
<dbReference type="InterPro" id="IPR011037">
    <property type="entry name" value="Pyrv_Knase-like_insert_dom_sf"/>
</dbReference>
<keyword evidence="3" id="KW-1185">Reference proteome</keyword>
<sequence length="276" mass="29242">MTGARAAVATLHRYPVKSLLGEQLDAADVTGTGLTGDRALALRDTTTGRIASAKHPRLWQRLLTLTATTDRYGVRITGPGVDVHSTDPGAANTLSVLLGRAVVLTATPPEQAQLDRADPDAVLRDGITATLPLVTSTLGGAAPGTFFDFAPVHLLTTATLRRITALHPGRTADPCRYRPNIVVDTTADGFPEDDWVGRELRIGDDLVLRVIVSTPRCAIPTLAHGGLPRDPDALRVLARHHRVVPLPALGLQPCAGVYAQVLHPGRIRPGDPVRAA</sequence>
<protein>
    <submittedName>
        <fullName evidence="2">Molybdenum cofactor biosysynthesis protein</fullName>
    </submittedName>
</protein>
<accession>A0A8J3NSL0</accession>
<dbReference type="GO" id="GO:0003824">
    <property type="term" value="F:catalytic activity"/>
    <property type="evidence" value="ECO:0007669"/>
    <property type="project" value="InterPro"/>
</dbReference>
<evidence type="ECO:0000313" key="3">
    <source>
        <dbReference type="Proteomes" id="UP000619293"/>
    </source>
</evidence>
<dbReference type="Gene3D" id="2.40.33.20">
    <property type="entry name" value="PK beta-barrel domain-like"/>
    <property type="match status" value="1"/>
</dbReference>
<dbReference type="Proteomes" id="UP000619293">
    <property type="component" value="Unassembled WGS sequence"/>
</dbReference>
<organism evidence="2 3">
    <name type="scientific">Catellatospora chokoriensis</name>
    <dbReference type="NCBI Taxonomy" id="310353"/>
    <lineage>
        <taxon>Bacteria</taxon>
        <taxon>Bacillati</taxon>
        <taxon>Actinomycetota</taxon>
        <taxon>Actinomycetes</taxon>
        <taxon>Micromonosporales</taxon>
        <taxon>Micromonosporaceae</taxon>
        <taxon>Catellatospora</taxon>
    </lineage>
</organism>
<dbReference type="EMBL" id="BONG01000025">
    <property type="protein sequence ID" value="GIF90671.1"/>
    <property type="molecule type" value="Genomic_DNA"/>
</dbReference>
<feature type="domain" description="MOSC" evidence="1">
    <location>
        <begin position="112"/>
        <end position="276"/>
    </location>
</feature>
<dbReference type="PANTHER" id="PTHR36930">
    <property type="entry name" value="METAL-SULFUR CLUSTER BIOSYNTHESIS PROTEINS YUAD-RELATED"/>
    <property type="match status" value="1"/>
</dbReference>
<proteinExistence type="predicted"/>
<dbReference type="Pfam" id="PF03476">
    <property type="entry name" value="MOSC_N"/>
    <property type="match status" value="1"/>
</dbReference>
<dbReference type="InterPro" id="IPR005302">
    <property type="entry name" value="MoCF_Sase_C"/>
</dbReference>
<dbReference type="InterPro" id="IPR005303">
    <property type="entry name" value="MOCOS_middle"/>
</dbReference>
<evidence type="ECO:0000313" key="2">
    <source>
        <dbReference type="EMBL" id="GIF90671.1"/>
    </source>
</evidence>
<dbReference type="GO" id="GO:0030170">
    <property type="term" value="F:pyridoxal phosphate binding"/>
    <property type="evidence" value="ECO:0007669"/>
    <property type="project" value="InterPro"/>
</dbReference>
<dbReference type="AlphaFoldDB" id="A0A8J3NSL0"/>
<dbReference type="GO" id="GO:0030151">
    <property type="term" value="F:molybdenum ion binding"/>
    <property type="evidence" value="ECO:0007669"/>
    <property type="project" value="InterPro"/>
</dbReference>
<gene>
    <name evidence="2" type="ORF">Cch02nite_41150</name>
</gene>
<dbReference type="Pfam" id="PF03473">
    <property type="entry name" value="MOSC"/>
    <property type="match status" value="1"/>
</dbReference>
<dbReference type="RefSeq" id="WP_239120667.1">
    <property type="nucleotide sequence ID" value="NZ_BAAALB010000031.1"/>
</dbReference>
<comment type="caution">
    <text evidence="2">The sequence shown here is derived from an EMBL/GenBank/DDBJ whole genome shotgun (WGS) entry which is preliminary data.</text>
</comment>
<dbReference type="InterPro" id="IPR052716">
    <property type="entry name" value="MOSC_domain"/>
</dbReference>
<dbReference type="SUPFAM" id="SSF50800">
    <property type="entry name" value="PK beta-barrel domain-like"/>
    <property type="match status" value="1"/>
</dbReference>